<dbReference type="InterPro" id="IPR017871">
    <property type="entry name" value="ABC_transporter-like_CS"/>
</dbReference>
<dbReference type="Pfam" id="PF00005">
    <property type="entry name" value="ABC_tran"/>
    <property type="match status" value="1"/>
</dbReference>
<evidence type="ECO:0000256" key="5">
    <source>
        <dbReference type="ARBA" id="ARBA00022989"/>
    </source>
</evidence>
<feature type="transmembrane region" description="Helical" evidence="7">
    <location>
        <begin position="296"/>
        <end position="315"/>
    </location>
</feature>
<sequence>MNFVKKINFILLQNSKKKLFFLFVFSIFISFVELAGISLIIPFVAVINNHNYVFENKYMNFVYEILNMQSAFDFACLIGVFLVFYYLFRAVALIAHTYAVSKFSKLKYIQISQTLFFKILHLDYVAFTNTKESDLTKSITSDAFNVSSSLMHVLSIITEFFILIFLYVLMLYADFKLTLFISLVLLLSIVIVLKLISPKIKKCSTEKEKNQRSFFAILSQVIGNYKIFKMSAKKQQIVQDMFRDASAKFSASITVYDVASQFPRLFLETIMFLMLVSVAFFILFDFENTMSDKIHILSFIMLAVYRMLPCINRILNAYNQILFRHKSIDIVYDIYKIKQENFKDNEIEFDNDIRLKNLEFSYEKNTKILSDINLNIKKGSKIAIIGSSGSGKSTMIDIIMGLIVPSKNALFVDDACVNENNLISWRNKIAYVPQGIYLFDTSIAENIYFGNTRDDNKIIDVLKKVCMYDFVMSLKDGIETNVGSNGVKLSGGQRQRIAIARTLYSDYDVLILDEATSALDEKTEKAIMHEILSSNIDQTIIIVTHRLSSIKDCDYIYEVKNGALIQKNNTQN</sequence>
<comment type="subcellular location">
    <subcellularLocation>
        <location evidence="1">Cell membrane</location>
        <topology evidence="1">Multi-pass membrane protein</topology>
    </subcellularLocation>
</comment>
<evidence type="ECO:0000256" key="2">
    <source>
        <dbReference type="ARBA" id="ARBA00022692"/>
    </source>
</evidence>
<reference evidence="10 11" key="1">
    <citation type="submission" date="2020-11" db="EMBL/GenBank/DDBJ databases">
        <authorList>
            <person name="Peeters C."/>
        </authorList>
    </citation>
    <scope>NUCLEOTIDE SEQUENCE [LARGE SCALE GENOMIC DNA]</scope>
    <source>
        <strain evidence="10 11">LMG 7974</strain>
    </source>
</reference>
<dbReference type="PROSITE" id="PS00211">
    <property type="entry name" value="ABC_TRANSPORTER_1"/>
    <property type="match status" value="1"/>
</dbReference>
<dbReference type="SUPFAM" id="SSF90123">
    <property type="entry name" value="ABC transporter transmembrane region"/>
    <property type="match status" value="1"/>
</dbReference>
<dbReference type="InterPro" id="IPR036640">
    <property type="entry name" value="ABC1_TM_sf"/>
</dbReference>
<organism evidence="10 11">
    <name type="scientific">Campylobacter majalis</name>
    <dbReference type="NCBI Taxonomy" id="2790656"/>
    <lineage>
        <taxon>Bacteria</taxon>
        <taxon>Pseudomonadati</taxon>
        <taxon>Campylobacterota</taxon>
        <taxon>Epsilonproteobacteria</taxon>
        <taxon>Campylobacterales</taxon>
        <taxon>Campylobacteraceae</taxon>
        <taxon>Campylobacter</taxon>
    </lineage>
</organism>
<name>A0ABN7KBF9_9BACT</name>
<dbReference type="PROSITE" id="PS50929">
    <property type="entry name" value="ABC_TM1F"/>
    <property type="match status" value="1"/>
</dbReference>
<keyword evidence="2 7" id="KW-0812">Transmembrane</keyword>
<dbReference type="InterPro" id="IPR003439">
    <property type="entry name" value="ABC_transporter-like_ATP-bd"/>
</dbReference>
<dbReference type="PANTHER" id="PTHR24221:SF654">
    <property type="entry name" value="ATP-BINDING CASSETTE SUB-FAMILY B MEMBER 6"/>
    <property type="match status" value="1"/>
</dbReference>
<feature type="transmembrane region" description="Helical" evidence="7">
    <location>
        <begin position="65"/>
        <end position="88"/>
    </location>
</feature>
<evidence type="ECO:0000256" key="4">
    <source>
        <dbReference type="ARBA" id="ARBA00022840"/>
    </source>
</evidence>
<feature type="domain" description="ABC transporter" evidence="8">
    <location>
        <begin position="353"/>
        <end position="572"/>
    </location>
</feature>
<feature type="domain" description="ABC transmembrane type-1" evidence="9">
    <location>
        <begin position="20"/>
        <end position="321"/>
    </location>
</feature>
<dbReference type="Gene3D" id="3.40.50.300">
    <property type="entry name" value="P-loop containing nucleotide triphosphate hydrolases"/>
    <property type="match status" value="1"/>
</dbReference>
<evidence type="ECO:0000259" key="9">
    <source>
        <dbReference type="PROSITE" id="PS50929"/>
    </source>
</evidence>
<dbReference type="Pfam" id="PF00664">
    <property type="entry name" value="ABC_membrane"/>
    <property type="match status" value="1"/>
</dbReference>
<feature type="transmembrane region" description="Helical" evidence="7">
    <location>
        <begin position="153"/>
        <end position="173"/>
    </location>
</feature>
<dbReference type="PROSITE" id="PS50893">
    <property type="entry name" value="ABC_TRANSPORTER_2"/>
    <property type="match status" value="1"/>
</dbReference>
<protein>
    <submittedName>
        <fullName evidence="10">Protein glycosylation K</fullName>
    </submittedName>
</protein>
<dbReference type="EMBL" id="CAJHOF010000016">
    <property type="protein sequence ID" value="CAD7289470.1"/>
    <property type="molecule type" value="Genomic_DNA"/>
</dbReference>
<dbReference type="InterPro" id="IPR003593">
    <property type="entry name" value="AAA+_ATPase"/>
</dbReference>
<dbReference type="InterPro" id="IPR039421">
    <property type="entry name" value="Type_1_exporter"/>
</dbReference>
<dbReference type="PANTHER" id="PTHR24221">
    <property type="entry name" value="ATP-BINDING CASSETTE SUB-FAMILY B"/>
    <property type="match status" value="1"/>
</dbReference>
<evidence type="ECO:0000256" key="7">
    <source>
        <dbReference type="SAM" id="Phobius"/>
    </source>
</evidence>
<dbReference type="SUPFAM" id="SSF52540">
    <property type="entry name" value="P-loop containing nucleoside triphosphate hydrolases"/>
    <property type="match status" value="1"/>
</dbReference>
<gene>
    <name evidence="10" type="primary">pglK</name>
    <name evidence="10" type="ORF">LMG7974_01544</name>
</gene>
<comment type="caution">
    <text evidence="10">The sequence shown here is derived from an EMBL/GenBank/DDBJ whole genome shotgun (WGS) entry which is preliminary data.</text>
</comment>
<evidence type="ECO:0000256" key="3">
    <source>
        <dbReference type="ARBA" id="ARBA00022741"/>
    </source>
</evidence>
<dbReference type="Proteomes" id="UP000789803">
    <property type="component" value="Unassembled WGS sequence"/>
</dbReference>
<keyword evidence="11" id="KW-1185">Reference proteome</keyword>
<proteinExistence type="predicted"/>
<keyword evidence="4" id="KW-0067">ATP-binding</keyword>
<keyword evidence="3" id="KW-0547">Nucleotide-binding</keyword>
<feature type="transmembrane region" description="Helical" evidence="7">
    <location>
        <begin position="265"/>
        <end position="284"/>
    </location>
</feature>
<feature type="transmembrane region" description="Helical" evidence="7">
    <location>
        <begin position="179"/>
        <end position="197"/>
    </location>
</feature>
<evidence type="ECO:0000256" key="1">
    <source>
        <dbReference type="ARBA" id="ARBA00004651"/>
    </source>
</evidence>
<evidence type="ECO:0000256" key="6">
    <source>
        <dbReference type="ARBA" id="ARBA00023136"/>
    </source>
</evidence>
<dbReference type="InterPro" id="IPR027417">
    <property type="entry name" value="P-loop_NTPase"/>
</dbReference>
<accession>A0ABN7KBF9</accession>
<evidence type="ECO:0000313" key="10">
    <source>
        <dbReference type="EMBL" id="CAD7289470.1"/>
    </source>
</evidence>
<feature type="transmembrane region" description="Helical" evidence="7">
    <location>
        <begin position="20"/>
        <end position="45"/>
    </location>
</feature>
<evidence type="ECO:0000259" key="8">
    <source>
        <dbReference type="PROSITE" id="PS50893"/>
    </source>
</evidence>
<dbReference type="InterPro" id="IPR011527">
    <property type="entry name" value="ABC1_TM_dom"/>
</dbReference>
<dbReference type="SMART" id="SM00382">
    <property type="entry name" value="AAA"/>
    <property type="match status" value="1"/>
</dbReference>
<keyword evidence="5 7" id="KW-1133">Transmembrane helix</keyword>
<dbReference type="RefSeq" id="WP_229933331.1">
    <property type="nucleotide sequence ID" value="NZ_CAJHOF010000016.1"/>
</dbReference>
<dbReference type="Gene3D" id="1.20.1560.10">
    <property type="entry name" value="ABC transporter type 1, transmembrane domain"/>
    <property type="match status" value="1"/>
</dbReference>
<evidence type="ECO:0000313" key="11">
    <source>
        <dbReference type="Proteomes" id="UP000789803"/>
    </source>
</evidence>
<keyword evidence="6 7" id="KW-0472">Membrane</keyword>